<dbReference type="SUPFAM" id="SSF51338">
    <property type="entry name" value="Composite domain of metallo-dependent hydrolases"/>
    <property type="match status" value="1"/>
</dbReference>
<name>A0ABQ1QGN8_9BACI</name>
<feature type="domain" description="Amidohydrolase-related" evidence="1">
    <location>
        <begin position="51"/>
        <end position="377"/>
    </location>
</feature>
<dbReference type="Gene3D" id="3.20.20.140">
    <property type="entry name" value="Metal-dependent hydrolases"/>
    <property type="match status" value="1"/>
</dbReference>
<evidence type="ECO:0000259" key="1">
    <source>
        <dbReference type="Pfam" id="PF01979"/>
    </source>
</evidence>
<proteinExistence type="predicted"/>
<dbReference type="CDD" id="cd01309">
    <property type="entry name" value="Met_dep_hydrolase_C"/>
    <property type="match status" value="1"/>
</dbReference>
<dbReference type="SUPFAM" id="SSF51556">
    <property type="entry name" value="Metallo-dependent hydrolases"/>
    <property type="match status" value="1"/>
</dbReference>
<dbReference type="RefSeq" id="WP_188655704.1">
    <property type="nucleotide sequence ID" value="NZ_BMIN01000020.1"/>
</dbReference>
<keyword evidence="3" id="KW-1185">Reference proteome</keyword>
<reference evidence="3" key="1">
    <citation type="journal article" date="2019" name="Int. J. Syst. Evol. Microbiol.">
        <title>The Global Catalogue of Microorganisms (GCM) 10K type strain sequencing project: providing services to taxonomists for standard genome sequencing and annotation.</title>
        <authorList>
            <consortium name="The Broad Institute Genomics Platform"/>
            <consortium name="The Broad Institute Genome Sequencing Center for Infectious Disease"/>
            <person name="Wu L."/>
            <person name="Ma J."/>
        </authorList>
    </citation>
    <scope>NUCLEOTIDE SEQUENCE [LARGE SCALE GENOMIC DNA]</scope>
    <source>
        <strain evidence="3">CGMCC 1.15353</strain>
    </source>
</reference>
<dbReference type="InterPro" id="IPR006680">
    <property type="entry name" value="Amidohydro-rel"/>
</dbReference>
<organism evidence="2 3">
    <name type="scientific">Pontibacillus salipaludis</name>
    <dbReference type="NCBI Taxonomy" id="1697394"/>
    <lineage>
        <taxon>Bacteria</taxon>
        <taxon>Bacillati</taxon>
        <taxon>Bacillota</taxon>
        <taxon>Bacilli</taxon>
        <taxon>Bacillales</taxon>
        <taxon>Bacillaceae</taxon>
        <taxon>Pontibacillus</taxon>
    </lineage>
</organism>
<dbReference type="InterPro" id="IPR011059">
    <property type="entry name" value="Metal-dep_hydrolase_composite"/>
</dbReference>
<evidence type="ECO:0000313" key="3">
    <source>
        <dbReference type="Proteomes" id="UP000642571"/>
    </source>
</evidence>
<comment type="caution">
    <text evidence="2">The sequence shown here is derived from an EMBL/GenBank/DDBJ whole genome shotgun (WGS) entry which is preliminary data.</text>
</comment>
<dbReference type="InterPro" id="IPR032466">
    <property type="entry name" value="Metal_Hydrolase"/>
</dbReference>
<dbReference type="EMBL" id="BMIN01000020">
    <property type="protein sequence ID" value="GGD24493.1"/>
    <property type="molecule type" value="Genomic_DNA"/>
</dbReference>
<accession>A0ABQ1QGN8</accession>
<dbReference type="PANTHER" id="PTHR43135:SF3">
    <property type="entry name" value="ALPHA-D-RIBOSE 1-METHYLPHOSPHONATE 5-TRIPHOSPHATE DIPHOSPHATASE"/>
    <property type="match status" value="1"/>
</dbReference>
<sequence>MLVIKNVTGYNGRGETFEDATIIIKNGKIEAIGMHVPIPEGAPVIDAKGKVITPGLIDVHTHLGVFEQGIGSEGHDFNETSSATTAEIRALDGINPFDQGFDDARQGGVTTVQILPGSANVIGGEMVVVKTAGTVVDEMVVLEPSGLKAATGENPKRVHGGKGKKPNTRMGVAAILRQKLIEAQTYIKALEKEERPRDLEMEQIAKVLKKEMPLRVHAHRAEDIATVLRIKKEFNIDLTIEHGTEGHLITDFIAKHKEVSIAVGPTMTSRSKVELANRGWHTLTAFGEVGIPFAITTDHPVVTIEHLITSAIMGVKNGLDESLAMQALTYNAAKHLGIEERVGSLEVGKDADLVLWDGDPFDLRNSPVQTMINGDWVFTQQ</sequence>
<protein>
    <submittedName>
        <fullName evidence="2">Amidohydrolase</fullName>
    </submittedName>
</protein>
<dbReference type="InterPro" id="IPR051781">
    <property type="entry name" value="Metallo-dep_Hydrolase"/>
</dbReference>
<dbReference type="Proteomes" id="UP000642571">
    <property type="component" value="Unassembled WGS sequence"/>
</dbReference>
<gene>
    <name evidence="2" type="ORF">GCM10011389_35420</name>
</gene>
<evidence type="ECO:0000313" key="2">
    <source>
        <dbReference type="EMBL" id="GGD24493.1"/>
    </source>
</evidence>
<dbReference type="PANTHER" id="PTHR43135">
    <property type="entry name" value="ALPHA-D-RIBOSE 1-METHYLPHOSPHONATE 5-TRIPHOSPHATE DIPHOSPHATASE"/>
    <property type="match status" value="1"/>
</dbReference>
<dbReference type="Pfam" id="PF01979">
    <property type="entry name" value="Amidohydro_1"/>
    <property type="match status" value="1"/>
</dbReference>